<feature type="region of interest" description="Disordered" evidence="1">
    <location>
        <begin position="1"/>
        <end position="24"/>
    </location>
</feature>
<dbReference type="PANTHER" id="PTHR33050:SF7">
    <property type="entry name" value="RIBONUCLEASE H"/>
    <property type="match status" value="1"/>
</dbReference>
<dbReference type="SUPFAM" id="SSF53098">
    <property type="entry name" value="Ribonuclease H-like"/>
    <property type="match status" value="1"/>
</dbReference>
<dbReference type="EMBL" id="LRGB01002101">
    <property type="protein sequence ID" value="KZS09154.1"/>
    <property type="molecule type" value="Genomic_DNA"/>
</dbReference>
<dbReference type="Proteomes" id="UP000076858">
    <property type="component" value="Unassembled WGS sequence"/>
</dbReference>
<keyword evidence="3" id="KW-1185">Reference proteome</keyword>
<comment type="caution">
    <text evidence="2">The sequence shown here is derived from an EMBL/GenBank/DDBJ whole genome shotgun (WGS) entry which is preliminary data.</text>
</comment>
<sequence length="255" mass="28779">MRHHRTRHWKEPQGPKRVSVQEEMGRLESSYRKELEVKGDDRQEPVHGCEGAEARKDLEWWVNNLSKAQDKVFLPNTPDLEIYTDASLSGWGACCNEVITRGTWTLSDSRKHINELELLAALFALQVFAAVSKKISLRFFMDNSTAVAYIKHGGGSRSQALTEISTQLTTWCEDRSISLEVVHLADKLNSIADAESRAGMDSGNWKLDPLVFNRIQDLWPSAVDAFATPWNVQRPSFISWHPQPGAMAKNAFSVN</sequence>
<dbReference type="InterPro" id="IPR052055">
    <property type="entry name" value="Hepadnavirus_pol/RT"/>
</dbReference>
<evidence type="ECO:0008006" key="4">
    <source>
        <dbReference type="Google" id="ProtNLM"/>
    </source>
</evidence>
<dbReference type="AlphaFoldDB" id="A0A162DAM0"/>
<dbReference type="CDD" id="cd09275">
    <property type="entry name" value="RNase_HI_RT_DIRS1"/>
    <property type="match status" value="1"/>
</dbReference>
<dbReference type="InterPro" id="IPR012337">
    <property type="entry name" value="RNaseH-like_sf"/>
</dbReference>
<dbReference type="InterPro" id="IPR036397">
    <property type="entry name" value="RNaseH_sf"/>
</dbReference>
<dbReference type="PANTHER" id="PTHR33050">
    <property type="entry name" value="REVERSE TRANSCRIPTASE DOMAIN-CONTAINING PROTEIN"/>
    <property type="match status" value="1"/>
</dbReference>
<proteinExistence type="predicted"/>
<name>A0A162DAM0_9CRUS</name>
<dbReference type="GO" id="GO:0003676">
    <property type="term" value="F:nucleic acid binding"/>
    <property type="evidence" value="ECO:0007669"/>
    <property type="project" value="InterPro"/>
</dbReference>
<dbReference type="Gene3D" id="3.30.420.10">
    <property type="entry name" value="Ribonuclease H-like superfamily/Ribonuclease H"/>
    <property type="match status" value="1"/>
</dbReference>
<evidence type="ECO:0000256" key="1">
    <source>
        <dbReference type="SAM" id="MobiDB-lite"/>
    </source>
</evidence>
<evidence type="ECO:0000313" key="2">
    <source>
        <dbReference type="EMBL" id="KZS09154.1"/>
    </source>
</evidence>
<organism evidence="2 3">
    <name type="scientific">Daphnia magna</name>
    <dbReference type="NCBI Taxonomy" id="35525"/>
    <lineage>
        <taxon>Eukaryota</taxon>
        <taxon>Metazoa</taxon>
        <taxon>Ecdysozoa</taxon>
        <taxon>Arthropoda</taxon>
        <taxon>Crustacea</taxon>
        <taxon>Branchiopoda</taxon>
        <taxon>Diplostraca</taxon>
        <taxon>Cladocera</taxon>
        <taxon>Anomopoda</taxon>
        <taxon>Daphniidae</taxon>
        <taxon>Daphnia</taxon>
    </lineage>
</organism>
<accession>A0A162DAM0</accession>
<protein>
    <recommendedName>
        <fullName evidence="4">RNase H type-1 domain-containing protein</fullName>
    </recommendedName>
</protein>
<evidence type="ECO:0000313" key="3">
    <source>
        <dbReference type="Proteomes" id="UP000076858"/>
    </source>
</evidence>
<feature type="compositionally biased region" description="Basic and acidic residues" evidence="1">
    <location>
        <begin position="9"/>
        <end position="24"/>
    </location>
</feature>
<reference evidence="2 3" key="1">
    <citation type="submission" date="2016-03" db="EMBL/GenBank/DDBJ databases">
        <title>EvidentialGene: Evidence-directed Construction of Genes on Genomes.</title>
        <authorList>
            <person name="Gilbert D.G."/>
            <person name="Choi J.-H."/>
            <person name="Mockaitis K."/>
            <person name="Colbourne J."/>
            <person name="Pfrender M."/>
        </authorList>
    </citation>
    <scope>NUCLEOTIDE SEQUENCE [LARGE SCALE GENOMIC DNA]</scope>
    <source>
        <strain evidence="2 3">Xinb3</strain>
        <tissue evidence="2">Complete organism</tissue>
    </source>
</reference>
<gene>
    <name evidence="2" type="ORF">APZ42_026644</name>
</gene>